<feature type="region of interest" description="Disordered" evidence="1">
    <location>
        <begin position="1"/>
        <end position="174"/>
    </location>
</feature>
<feature type="domain" description="C2H2-type" evidence="2">
    <location>
        <begin position="711"/>
        <end position="734"/>
    </location>
</feature>
<feature type="region of interest" description="Disordered" evidence="1">
    <location>
        <begin position="430"/>
        <end position="463"/>
    </location>
</feature>
<keyword evidence="4" id="KW-1185">Reference proteome</keyword>
<dbReference type="InterPro" id="IPR013087">
    <property type="entry name" value="Znf_C2H2_type"/>
</dbReference>
<feature type="domain" description="C2H2-type" evidence="2">
    <location>
        <begin position="1037"/>
        <end position="1062"/>
    </location>
</feature>
<feature type="compositionally biased region" description="Acidic residues" evidence="1">
    <location>
        <begin position="128"/>
        <end position="141"/>
    </location>
</feature>
<feature type="compositionally biased region" description="Basic and acidic residues" evidence="1">
    <location>
        <begin position="327"/>
        <end position="342"/>
    </location>
</feature>
<evidence type="ECO:0000313" key="3">
    <source>
        <dbReference type="EMBL" id="KAK9754030.1"/>
    </source>
</evidence>
<accession>A0AAW1N253</accession>
<proteinExistence type="predicted"/>
<dbReference type="AlphaFoldDB" id="A0AAW1N253"/>
<dbReference type="Gene3D" id="3.30.160.60">
    <property type="entry name" value="Classic Zinc Finger"/>
    <property type="match status" value="1"/>
</dbReference>
<feature type="compositionally biased region" description="Polar residues" evidence="1">
    <location>
        <begin position="982"/>
        <end position="993"/>
    </location>
</feature>
<feature type="domain" description="C2H2-type" evidence="2">
    <location>
        <begin position="637"/>
        <end position="658"/>
    </location>
</feature>
<gene>
    <name evidence="3" type="ORF">QE152_g1565</name>
</gene>
<feature type="compositionally biased region" description="Basic residues" evidence="1">
    <location>
        <begin position="279"/>
        <end position="288"/>
    </location>
</feature>
<feature type="compositionally biased region" description="Low complexity" evidence="1">
    <location>
        <begin position="994"/>
        <end position="1010"/>
    </location>
</feature>
<comment type="caution">
    <text evidence="3">The sequence shown here is derived from an EMBL/GenBank/DDBJ whole genome shotgun (WGS) entry which is preliminary data.</text>
</comment>
<dbReference type="SMART" id="SM00355">
    <property type="entry name" value="ZnF_C2H2"/>
    <property type="match status" value="6"/>
</dbReference>
<feature type="region of interest" description="Disordered" evidence="1">
    <location>
        <begin position="1157"/>
        <end position="1178"/>
    </location>
</feature>
<feature type="compositionally biased region" description="Basic and acidic residues" evidence="1">
    <location>
        <begin position="436"/>
        <end position="448"/>
    </location>
</feature>
<sequence>MQSFKIPKKPKPESLYSNAKTAAKSTMQSFKIPKKPKPEPAPAPPPPPTQSTSPNVEDSKKDIKVKSEKIEEEKPLKEKRSEEVTESDAVKSLDVSEDLSGNESDDIPIGKRIKRRTKRLAQKKVIPDSEDESDLIENEDDDRPKRSTRQSAIKANRLLRKKAPPTIKAKKRGSRLVKPVVEEIEEVPPPVEEAKIEDVIDVKPAEPIKEEVAEDIKPEIVEPAEVVKAKEELLSEAKKKNLNLNDQGAEVLQFILMNYKKIKKIFKSDSSSEDEDKSKKRKKKKREKSRSSSSESDGDKEKKPSKDMAVESDDKVPIAEAEEEEEVVKKDDIDDIESKNETETSPTEDVAEEPSETNAEIPLAEPQSRQMKKVGGRKGKLVGVKFQGRVTRNRALQSPTKKARRSELDKLHDDIKEMLMGGEVLTATGKRACTIPKDDSDESKRGDTTEDQSSTSLDPGSGSVIPAKGLRVLIEKTDIEKLLVKDQPKDVELDSEVGPSVVSNKGGGGRKKILRKKKYRWATGFLRRKNKRKTSGSEDKSIQDLHIKTESESSALHTKDYYVDGPKNQCKLCGFRGKLVIQHYKSAHPESEVLISRLDPKTTEHLIREAKDKKYDLVEPQHNPSSKKLRYGFKCPFKCLIGTTVDTFENYYDHITSHTGEHRYLCPFCNFTTFNPRNLRAHMVPQHNSNLENYGKPTVPAPPPSKYMFGYVCAACHYVQTTRSKLESHLADHHDNCGEIVKINLSLICQEQDDGGLILESAADNTLMLQSTKRNDHIHECIESVVSGSGSIRSPEPALVKDLNIFELMSQIEAEEPPPVLVKMEPLEVEPDLSALIPEIQLEEPQIQRNKDPDLTVFMCRSDLPVDDEETIEQRRLKKMNEIHESCKPSRTTIVDKLQSKLDTVITENENERVATPPPQASSPVIAVFSRPPPLIPIDRAKKSLDSIAKNLVTTEVSLSPKNVAPISNIINRLQDKLLPSPGTSTDTIVNNDSPSSSSTSSPARESTGSLEPLPSASALHIGPIMVTFNRTRDILYSCFVPFCVFNTMNAQIFETHCRTTHRDFVYSQKKCDVCNIKIDHDDSFTSMHDIYRHITTSHKDFLESVKKVHVVSDTSSETSVVQEVVDDVENVGHETATEADKRYPFKIAEVASIESEANQSKLQNTESGKKYPRKWRA</sequence>
<evidence type="ECO:0000313" key="4">
    <source>
        <dbReference type="Proteomes" id="UP001458880"/>
    </source>
</evidence>
<feature type="domain" description="C2H2-type" evidence="2">
    <location>
        <begin position="568"/>
        <end position="588"/>
    </location>
</feature>
<feature type="compositionally biased region" description="Polar residues" evidence="1">
    <location>
        <begin position="1157"/>
        <end position="1167"/>
    </location>
</feature>
<feature type="region of interest" description="Disordered" evidence="1">
    <location>
        <begin position="266"/>
        <end position="409"/>
    </location>
</feature>
<feature type="compositionally biased region" description="Basic residues" evidence="1">
    <location>
        <begin position="370"/>
        <end position="380"/>
    </location>
</feature>
<feature type="compositionally biased region" description="Basic and acidic residues" evidence="1">
    <location>
        <begin position="297"/>
        <end position="317"/>
    </location>
</feature>
<reference evidence="3 4" key="1">
    <citation type="journal article" date="2024" name="BMC Genomics">
        <title>De novo assembly and annotation of Popillia japonica's genome with initial clues to its potential as an invasive pest.</title>
        <authorList>
            <person name="Cucini C."/>
            <person name="Boschi S."/>
            <person name="Funari R."/>
            <person name="Cardaioli E."/>
            <person name="Iannotti N."/>
            <person name="Marturano G."/>
            <person name="Paoli F."/>
            <person name="Bruttini M."/>
            <person name="Carapelli A."/>
            <person name="Frati F."/>
            <person name="Nardi F."/>
        </authorList>
    </citation>
    <scope>NUCLEOTIDE SEQUENCE [LARGE SCALE GENOMIC DNA]</scope>
    <source>
        <strain evidence="3">DMR45628</strain>
    </source>
</reference>
<dbReference type="EMBL" id="JASPKY010000009">
    <property type="protein sequence ID" value="KAK9754030.1"/>
    <property type="molecule type" value="Genomic_DNA"/>
</dbReference>
<feature type="compositionally biased region" description="Basic residues" evidence="1">
    <location>
        <begin position="157"/>
        <end position="174"/>
    </location>
</feature>
<feature type="domain" description="C2H2-type" evidence="2">
    <location>
        <begin position="1070"/>
        <end position="1099"/>
    </location>
</feature>
<name>A0AAW1N253_POPJA</name>
<evidence type="ECO:0000259" key="2">
    <source>
        <dbReference type="SMART" id="SM00355"/>
    </source>
</evidence>
<feature type="compositionally biased region" description="Basic residues" evidence="1">
    <location>
        <begin position="111"/>
        <end position="122"/>
    </location>
</feature>
<feature type="region of interest" description="Disordered" evidence="1">
    <location>
        <begin position="981"/>
        <end position="1013"/>
    </location>
</feature>
<feature type="compositionally biased region" description="Basic and acidic residues" evidence="1">
    <location>
        <begin position="57"/>
        <end position="91"/>
    </location>
</feature>
<dbReference type="Proteomes" id="UP001458880">
    <property type="component" value="Unassembled WGS sequence"/>
</dbReference>
<evidence type="ECO:0000256" key="1">
    <source>
        <dbReference type="SAM" id="MobiDB-lite"/>
    </source>
</evidence>
<feature type="compositionally biased region" description="Polar residues" evidence="1">
    <location>
        <begin position="15"/>
        <end position="29"/>
    </location>
</feature>
<feature type="compositionally biased region" description="Pro residues" evidence="1">
    <location>
        <begin position="39"/>
        <end position="49"/>
    </location>
</feature>
<feature type="domain" description="C2H2-type" evidence="2">
    <location>
        <begin position="664"/>
        <end position="687"/>
    </location>
</feature>
<organism evidence="3 4">
    <name type="scientific">Popillia japonica</name>
    <name type="common">Japanese beetle</name>
    <dbReference type="NCBI Taxonomy" id="7064"/>
    <lineage>
        <taxon>Eukaryota</taxon>
        <taxon>Metazoa</taxon>
        <taxon>Ecdysozoa</taxon>
        <taxon>Arthropoda</taxon>
        <taxon>Hexapoda</taxon>
        <taxon>Insecta</taxon>
        <taxon>Pterygota</taxon>
        <taxon>Neoptera</taxon>
        <taxon>Endopterygota</taxon>
        <taxon>Coleoptera</taxon>
        <taxon>Polyphaga</taxon>
        <taxon>Scarabaeiformia</taxon>
        <taxon>Scarabaeidae</taxon>
        <taxon>Rutelinae</taxon>
        <taxon>Popillia</taxon>
    </lineage>
</organism>
<protein>
    <recommendedName>
        <fullName evidence="2">C2H2-type domain-containing protein</fullName>
    </recommendedName>
</protein>